<evidence type="ECO:0000256" key="1">
    <source>
        <dbReference type="SAM" id="Phobius"/>
    </source>
</evidence>
<name>A0A9E5JZP4_9GAMM</name>
<dbReference type="EMBL" id="JAAONZ010000005">
    <property type="protein sequence ID" value="NHO65627.1"/>
    <property type="molecule type" value="Genomic_DNA"/>
</dbReference>
<evidence type="ECO:0000313" key="3">
    <source>
        <dbReference type="Proteomes" id="UP000787472"/>
    </source>
</evidence>
<dbReference type="AlphaFoldDB" id="A0A9E5JZP4"/>
<evidence type="ECO:0008006" key="4">
    <source>
        <dbReference type="Google" id="ProtNLM"/>
    </source>
</evidence>
<keyword evidence="3" id="KW-1185">Reference proteome</keyword>
<keyword evidence="1" id="KW-0812">Transmembrane</keyword>
<feature type="transmembrane region" description="Helical" evidence="1">
    <location>
        <begin position="141"/>
        <end position="160"/>
    </location>
</feature>
<proteinExistence type="predicted"/>
<keyword evidence="1" id="KW-0472">Membrane</keyword>
<reference evidence="2" key="1">
    <citation type="submission" date="2020-03" db="EMBL/GenBank/DDBJ databases">
        <authorList>
            <person name="Guo F."/>
        </authorList>
    </citation>
    <scope>NUCLEOTIDE SEQUENCE</scope>
    <source>
        <strain evidence="2">JCM 30134</strain>
    </source>
</reference>
<feature type="transmembrane region" description="Helical" evidence="1">
    <location>
        <begin position="23"/>
        <end position="54"/>
    </location>
</feature>
<gene>
    <name evidence="2" type="ORF">G8770_08750</name>
</gene>
<feature type="transmembrane region" description="Helical" evidence="1">
    <location>
        <begin position="93"/>
        <end position="110"/>
    </location>
</feature>
<comment type="caution">
    <text evidence="2">The sequence shown here is derived from an EMBL/GenBank/DDBJ whole genome shotgun (WGS) entry which is preliminary data.</text>
</comment>
<dbReference type="Proteomes" id="UP000787472">
    <property type="component" value="Unassembled WGS sequence"/>
</dbReference>
<feature type="transmembrane region" description="Helical" evidence="1">
    <location>
        <begin position="66"/>
        <end position="87"/>
    </location>
</feature>
<keyword evidence="1" id="KW-1133">Transmembrane helix</keyword>
<organism evidence="2 3">
    <name type="scientific">Pseudomaricurvus hydrocarbonicus</name>
    <dbReference type="NCBI Taxonomy" id="1470433"/>
    <lineage>
        <taxon>Bacteria</taxon>
        <taxon>Pseudomonadati</taxon>
        <taxon>Pseudomonadota</taxon>
        <taxon>Gammaproteobacteria</taxon>
        <taxon>Cellvibrionales</taxon>
        <taxon>Cellvibrionaceae</taxon>
        <taxon>Pseudomaricurvus</taxon>
    </lineage>
</organism>
<accession>A0A9E5JZP4</accession>
<sequence>MSNETTATHAQPAMTPLIALATVIGVVVVIAVFLAVCHVLGITEYWAGFLFVLYWGMIEKVEVSRLPATIVGGVVGLLLGFATPLLTGVMGEAAGLVFLVIVLVVIFCMLMGWLKIAINAMTMIFLTVATIPAVAEQVAPFNAMAGFATGVVFFAGFICAGKALKARKQRVV</sequence>
<dbReference type="RefSeq" id="WP_167184943.1">
    <property type="nucleotide sequence ID" value="NZ_JAAONZ010000005.1"/>
</dbReference>
<evidence type="ECO:0000313" key="2">
    <source>
        <dbReference type="EMBL" id="NHO65627.1"/>
    </source>
</evidence>
<protein>
    <recommendedName>
        <fullName evidence="4">DUF1097 domain-containing protein</fullName>
    </recommendedName>
</protein>